<sequence length="426" mass="46613">MSFDLILKGGILPDGEVADIAIKGDRIAAIAPALEAASAGQVIDIGGNLVSPPFVDPHFHMDATLSYGIPRINKSGTLLEGIGLWGELKPSLTHQAVFERALSYCDWAVSMGLLAIRTHVDICDDRLLAVEALLAVKKQVAPYIDLQLVAFPQDGFYRSKNARQNTLRALDMGVDVVGGIPHFERTMADGSASVTELCEIAAKRSLMVDMHCDESDDPLSRHIEQLTYETQRLGLGKRVTGSHLTSMHSMDNYYVSKLLPLMAEAEVNVIANPLINITLQGRHDSYPKRRGMTRVKEMRAHGINVGFGQDCVLDPWYSLGTADMLDVAFMGLHVAQMTSPAEMRDCFDMVTTTSASIMGLDDYGLETGKKASLVVLDAGNPIEAVRLRPDRLLVVAKGKIVAQRQKTQTRLSLAGRPDQINRRHLL</sequence>
<dbReference type="AlphaFoldDB" id="A0A3B0TLG9"/>
<dbReference type="NCBIfam" id="NF005748">
    <property type="entry name" value="PRK07572.1"/>
    <property type="match status" value="1"/>
</dbReference>
<dbReference type="GO" id="GO:0035888">
    <property type="term" value="F:isoguanine deaminase activity"/>
    <property type="evidence" value="ECO:0007669"/>
    <property type="project" value="TreeGrafter"/>
</dbReference>
<dbReference type="EC" id="3.5.4.1" evidence="4"/>
<dbReference type="InterPro" id="IPR011059">
    <property type="entry name" value="Metal-dep_hydrolase_composite"/>
</dbReference>
<dbReference type="InterPro" id="IPR013108">
    <property type="entry name" value="Amidohydro_3"/>
</dbReference>
<dbReference type="Pfam" id="PF07969">
    <property type="entry name" value="Amidohydro_3"/>
    <property type="match status" value="1"/>
</dbReference>
<dbReference type="FunFam" id="3.20.20.140:FF:000019">
    <property type="entry name" value="Cytosine deaminase"/>
    <property type="match status" value="1"/>
</dbReference>
<evidence type="ECO:0000313" key="4">
    <source>
        <dbReference type="EMBL" id="VAW14207.1"/>
    </source>
</evidence>
<dbReference type="EMBL" id="UOEO01000005">
    <property type="protein sequence ID" value="VAW14207.1"/>
    <property type="molecule type" value="Genomic_DNA"/>
</dbReference>
<evidence type="ECO:0000259" key="3">
    <source>
        <dbReference type="Pfam" id="PF07969"/>
    </source>
</evidence>
<feature type="domain" description="Amidohydrolase 3" evidence="3">
    <location>
        <begin position="41"/>
        <end position="401"/>
    </location>
</feature>
<reference evidence="4" key="1">
    <citation type="submission" date="2018-06" db="EMBL/GenBank/DDBJ databases">
        <authorList>
            <person name="Zhirakovskaya E."/>
        </authorList>
    </citation>
    <scope>NUCLEOTIDE SEQUENCE</scope>
</reference>
<dbReference type="PANTHER" id="PTHR32027">
    <property type="entry name" value="CYTOSINE DEAMINASE"/>
    <property type="match status" value="1"/>
</dbReference>
<dbReference type="InterPro" id="IPR032466">
    <property type="entry name" value="Metal_Hydrolase"/>
</dbReference>
<dbReference type="SUPFAM" id="SSF51556">
    <property type="entry name" value="Metallo-dependent hydrolases"/>
    <property type="match status" value="1"/>
</dbReference>
<dbReference type="GO" id="GO:0004131">
    <property type="term" value="F:cytosine deaminase activity"/>
    <property type="evidence" value="ECO:0007669"/>
    <property type="project" value="UniProtKB-EC"/>
</dbReference>
<dbReference type="GO" id="GO:0046872">
    <property type="term" value="F:metal ion binding"/>
    <property type="evidence" value="ECO:0007669"/>
    <property type="project" value="UniProtKB-KW"/>
</dbReference>
<evidence type="ECO:0000256" key="2">
    <source>
        <dbReference type="ARBA" id="ARBA00022801"/>
    </source>
</evidence>
<dbReference type="SUPFAM" id="SSF51338">
    <property type="entry name" value="Composite domain of metallo-dependent hydrolases"/>
    <property type="match status" value="1"/>
</dbReference>
<keyword evidence="2 4" id="KW-0378">Hydrolase</keyword>
<name>A0A3B0TLG9_9ZZZZ</name>
<dbReference type="InterPro" id="IPR052349">
    <property type="entry name" value="Metallo-hydrolase_Enzymes"/>
</dbReference>
<protein>
    <submittedName>
        <fullName evidence="4">Cytosine deaminase</fullName>
        <ecNumber evidence="4">3.5.4.1</ecNumber>
    </submittedName>
</protein>
<gene>
    <name evidence="4" type="ORF">MNBD_ALPHA12-35</name>
</gene>
<keyword evidence="1" id="KW-0479">Metal-binding</keyword>
<accession>A0A3B0TLG9</accession>
<dbReference type="Gene3D" id="3.20.20.140">
    <property type="entry name" value="Metal-dependent hydrolases"/>
    <property type="match status" value="1"/>
</dbReference>
<dbReference type="CDD" id="cd01293">
    <property type="entry name" value="Bact_CD"/>
    <property type="match status" value="1"/>
</dbReference>
<dbReference type="Gene3D" id="2.30.40.10">
    <property type="entry name" value="Urease, subunit C, domain 1"/>
    <property type="match status" value="1"/>
</dbReference>
<proteinExistence type="predicted"/>
<dbReference type="PANTHER" id="PTHR32027:SF0">
    <property type="entry name" value="CYTOSINE DEAMINASE"/>
    <property type="match status" value="1"/>
</dbReference>
<dbReference type="GO" id="GO:0006209">
    <property type="term" value="P:cytosine catabolic process"/>
    <property type="evidence" value="ECO:0007669"/>
    <property type="project" value="TreeGrafter"/>
</dbReference>
<evidence type="ECO:0000256" key="1">
    <source>
        <dbReference type="ARBA" id="ARBA00022723"/>
    </source>
</evidence>
<organism evidence="4">
    <name type="scientific">hydrothermal vent metagenome</name>
    <dbReference type="NCBI Taxonomy" id="652676"/>
    <lineage>
        <taxon>unclassified sequences</taxon>
        <taxon>metagenomes</taxon>
        <taxon>ecological metagenomes</taxon>
    </lineage>
</organism>